<protein>
    <submittedName>
        <fullName evidence="2">Type I-E CRISPR-associated protein Cse1/CasA</fullName>
    </submittedName>
</protein>
<dbReference type="NCBIfam" id="TIGR02547">
    <property type="entry name" value="casA_cse1"/>
    <property type="match status" value="1"/>
</dbReference>
<organism evidence="2 3">
    <name type="scientific">Streptomyces evansiae</name>
    <dbReference type="NCBI Taxonomy" id="3075535"/>
    <lineage>
        <taxon>Bacteria</taxon>
        <taxon>Bacillati</taxon>
        <taxon>Actinomycetota</taxon>
        <taxon>Actinomycetes</taxon>
        <taxon>Kitasatosporales</taxon>
        <taxon>Streptomycetaceae</taxon>
        <taxon>Streptomyces</taxon>
    </lineage>
</organism>
<gene>
    <name evidence="2" type="primary">casA</name>
    <name evidence="2" type="ORF">RM574_01120</name>
</gene>
<dbReference type="AlphaFoldDB" id="A0ABD5E0A4"/>
<dbReference type="RefSeq" id="WP_093854978.1">
    <property type="nucleotide sequence ID" value="NZ_JAVRER010000001.1"/>
</dbReference>
<feature type="region of interest" description="Disordered" evidence="1">
    <location>
        <begin position="519"/>
        <end position="547"/>
    </location>
</feature>
<dbReference type="CDD" id="cd09729">
    <property type="entry name" value="Cse1_I-E"/>
    <property type="match status" value="1"/>
</dbReference>
<dbReference type="InterPro" id="IPR013381">
    <property type="entry name" value="CRISPR-assoc_prot_Cse1"/>
</dbReference>
<name>A0ABD5E0A4_9ACTN</name>
<evidence type="ECO:0000256" key="1">
    <source>
        <dbReference type="SAM" id="MobiDB-lite"/>
    </source>
</evidence>
<dbReference type="Pfam" id="PF09481">
    <property type="entry name" value="CRISPR_Cse1"/>
    <property type="match status" value="1"/>
</dbReference>
<sequence length="547" mass="60347">MFSFPLDEEPWLPVQWSAAALARDPQSPPLVGLRTLLTRAHEISALAITEPPAHAAVLRVLYALTARVCALDEEEDGSEADWSERRLDVLEAGRFPEAGIDAYFETWGHRLRLFDPERPWMQDPRLAAECDPARSAGVNKLVVTRPSGNNHAWFTHVQDAAPDPVPAGEAALNLLTWHYYGPSGRCSSRTVRGEASASMKAGPLRGALSYHPEGTTLFETLLAGLLHPDHTVRREADLCAWERADLPDPDGKPPAVNGPCGRLTSTSRHALLLVPDPTDPSSVADAFITWAYRDGHAVRDDPYLIWQISQQGNPYPRPADAGRALWRDLDALLLKNAGGPAQVQRPEVFDYEHALELSDALDRPLAVQALGFDQDGQAKDRQFVAGLTPAVLDTAEGENARTATAVGKLRTYGELYGRRLDRAVRRACQLYTAELGPKQAEAWAERAAALYWPQAEQEFWDRFGTLDREGRRHEMDAGLDRKAAREAFLNLATHAFEEITDPVCHTQRGAKAVGKARIELYGGPGKPLPRPRTPQQDQPIAQEEQPA</sequence>
<dbReference type="Proteomes" id="UP001183607">
    <property type="component" value="Unassembled WGS sequence"/>
</dbReference>
<comment type="caution">
    <text evidence="2">The sequence shown here is derived from an EMBL/GenBank/DDBJ whole genome shotgun (WGS) entry which is preliminary data.</text>
</comment>
<proteinExistence type="predicted"/>
<reference evidence="3" key="1">
    <citation type="submission" date="2023-07" db="EMBL/GenBank/DDBJ databases">
        <title>30 novel species of actinomycetes from the DSMZ collection.</title>
        <authorList>
            <person name="Nouioui I."/>
        </authorList>
    </citation>
    <scope>NUCLEOTIDE SEQUENCE [LARGE SCALE GENOMIC DNA]</scope>
    <source>
        <strain evidence="3">DSM 41982</strain>
    </source>
</reference>
<evidence type="ECO:0000313" key="3">
    <source>
        <dbReference type="Proteomes" id="UP001183607"/>
    </source>
</evidence>
<dbReference type="EMBL" id="JAVRER010000001">
    <property type="protein sequence ID" value="MDT0414077.1"/>
    <property type="molecule type" value="Genomic_DNA"/>
</dbReference>
<accession>A0ABD5E0A4</accession>
<evidence type="ECO:0000313" key="2">
    <source>
        <dbReference type="EMBL" id="MDT0414077.1"/>
    </source>
</evidence>